<comment type="caution">
    <text evidence="1">The sequence shown here is derived from an EMBL/GenBank/DDBJ whole genome shotgun (WGS) entry which is preliminary data.</text>
</comment>
<evidence type="ECO:0000313" key="1">
    <source>
        <dbReference type="EMBL" id="KAJ8884751.1"/>
    </source>
</evidence>
<name>A0ABQ9HKW2_9NEOP</name>
<protein>
    <submittedName>
        <fullName evidence="1">Uncharacterized protein</fullName>
    </submittedName>
</protein>
<gene>
    <name evidence="1" type="ORF">PR048_010947</name>
</gene>
<dbReference type="Proteomes" id="UP001159363">
    <property type="component" value="Chromosome X"/>
</dbReference>
<accession>A0ABQ9HKW2</accession>
<proteinExistence type="predicted"/>
<organism evidence="1 2">
    <name type="scientific">Dryococelus australis</name>
    <dbReference type="NCBI Taxonomy" id="614101"/>
    <lineage>
        <taxon>Eukaryota</taxon>
        <taxon>Metazoa</taxon>
        <taxon>Ecdysozoa</taxon>
        <taxon>Arthropoda</taxon>
        <taxon>Hexapoda</taxon>
        <taxon>Insecta</taxon>
        <taxon>Pterygota</taxon>
        <taxon>Neoptera</taxon>
        <taxon>Polyneoptera</taxon>
        <taxon>Phasmatodea</taxon>
        <taxon>Verophasmatodea</taxon>
        <taxon>Anareolatae</taxon>
        <taxon>Phasmatidae</taxon>
        <taxon>Eurycanthinae</taxon>
        <taxon>Dryococelus</taxon>
    </lineage>
</organism>
<sequence>MTISGNETVEPTSQFQSEKVFLLRKWSSNVPELLYVARPQDKELQLPLSFDNKNTIELWGLYKKERFSNVSINFRPTRFVGSYRCLEQDIHPTIMASKFRLG</sequence>
<reference evidence="1 2" key="1">
    <citation type="submission" date="2023-02" db="EMBL/GenBank/DDBJ databases">
        <title>LHISI_Scaffold_Assembly.</title>
        <authorList>
            <person name="Stuart O.P."/>
            <person name="Cleave R."/>
            <person name="Magrath M.J.L."/>
            <person name="Mikheyev A.S."/>
        </authorList>
    </citation>
    <scope>NUCLEOTIDE SEQUENCE [LARGE SCALE GENOMIC DNA]</scope>
    <source>
        <strain evidence="1">Daus_M_001</strain>
        <tissue evidence="1">Leg muscle</tissue>
    </source>
</reference>
<dbReference type="EMBL" id="JARBHB010000004">
    <property type="protein sequence ID" value="KAJ8884751.1"/>
    <property type="molecule type" value="Genomic_DNA"/>
</dbReference>
<keyword evidence="2" id="KW-1185">Reference proteome</keyword>
<evidence type="ECO:0000313" key="2">
    <source>
        <dbReference type="Proteomes" id="UP001159363"/>
    </source>
</evidence>